<feature type="transmembrane region" description="Helical" evidence="7">
    <location>
        <begin position="253"/>
        <end position="273"/>
    </location>
</feature>
<dbReference type="PANTHER" id="PTHR30445:SF3">
    <property type="entry name" value="TRANSPORT PROTEIN YIDE-RELATED"/>
    <property type="match status" value="1"/>
</dbReference>
<evidence type="ECO:0000256" key="7">
    <source>
        <dbReference type="SAM" id="Phobius"/>
    </source>
</evidence>
<dbReference type="Pfam" id="PF02080">
    <property type="entry name" value="TrkA_C"/>
    <property type="match status" value="2"/>
</dbReference>
<keyword evidence="6 7" id="KW-0472">Membrane</keyword>
<dbReference type="GO" id="GO:0008324">
    <property type="term" value="F:monoatomic cation transmembrane transporter activity"/>
    <property type="evidence" value="ECO:0007669"/>
    <property type="project" value="InterPro"/>
</dbReference>
<dbReference type="NCBIfam" id="TIGR01625">
    <property type="entry name" value="YidE_YbjL_dupl"/>
    <property type="match status" value="1"/>
</dbReference>
<evidence type="ECO:0000256" key="4">
    <source>
        <dbReference type="ARBA" id="ARBA00022692"/>
    </source>
</evidence>
<keyword evidence="4 7" id="KW-0812">Transmembrane</keyword>
<gene>
    <name evidence="9" type="primary">yidE_2</name>
    <name evidence="9" type="ORF">SDC9_48419</name>
</gene>
<comment type="subcellular location">
    <subcellularLocation>
        <location evidence="1">Cell membrane</location>
        <topology evidence="1">Multi-pass membrane protein</topology>
    </subcellularLocation>
</comment>
<sequence>MSMFVGILSGAVTNTPGLGAAQEALRQLFDAGQITEIPQIALGYAVAYPLGVTGIIFSLIIIRVLFKVNMEKEHEKFKENSSSTEGTKIMTLQIHSKAIHGKNLVQIRKLIGRQFVISRLFHEGEYSIPKGETVIHNNDIVLVVAAEEDAEAVKELLGDVVEYDWKESEVKMISRRIVITRDIINGKTLGSLRLRALNVNCTRVIRSGFDLFASEDLVLQVGDRVVVVGSPESIKRIEEVLGNTLNRLNEPHLITLFIGIFLGIIFGSIPFFIPGMPMPVKLGLAGGPLVVAILLGRFGFKLKLITYTTQSANLLLREIGITLFLASVGITSGDKFVETVVHGDGLLWVACGVLITMIPLLIVGIFGRKVMKMNYFTLMGLLAGSTTDPPALAYANATAGNDAPAVAYSTVYPLTMFLRVILAQILILAFV</sequence>
<keyword evidence="5 7" id="KW-1133">Transmembrane helix</keyword>
<dbReference type="GO" id="GO:0006813">
    <property type="term" value="P:potassium ion transport"/>
    <property type="evidence" value="ECO:0007669"/>
    <property type="project" value="InterPro"/>
</dbReference>
<protein>
    <submittedName>
        <fullName evidence="9">Putative transport protein YidE</fullName>
    </submittedName>
</protein>
<evidence type="ECO:0000259" key="8">
    <source>
        <dbReference type="PROSITE" id="PS51202"/>
    </source>
</evidence>
<dbReference type="GO" id="GO:0005886">
    <property type="term" value="C:plasma membrane"/>
    <property type="evidence" value="ECO:0007669"/>
    <property type="project" value="UniProtKB-SubCell"/>
</dbReference>
<feature type="transmembrane region" description="Helical" evidence="7">
    <location>
        <begin position="373"/>
        <end position="391"/>
    </location>
</feature>
<dbReference type="Gene3D" id="3.30.70.1450">
    <property type="entry name" value="Regulator of K+ conductance, C-terminal domain"/>
    <property type="match status" value="2"/>
</dbReference>
<reference evidence="9" key="1">
    <citation type="submission" date="2019-08" db="EMBL/GenBank/DDBJ databases">
        <authorList>
            <person name="Kucharzyk K."/>
            <person name="Murdoch R.W."/>
            <person name="Higgins S."/>
            <person name="Loffler F."/>
        </authorList>
    </citation>
    <scope>NUCLEOTIDE SEQUENCE</scope>
</reference>
<dbReference type="NCBIfam" id="NF003007">
    <property type="entry name" value="PRK03818.1"/>
    <property type="match status" value="1"/>
</dbReference>
<dbReference type="EMBL" id="VSSQ01000850">
    <property type="protein sequence ID" value="MPM02174.1"/>
    <property type="molecule type" value="Genomic_DNA"/>
</dbReference>
<feature type="transmembrane region" description="Helical" evidence="7">
    <location>
        <begin position="45"/>
        <end position="66"/>
    </location>
</feature>
<accession>A0A644WIS7</accession>
<evidence type="ECO:0000256" key="6">
    <source>
        <dbReference type="ARBA" id="ARBA00023136"/>
    </source>
</evidence>
<feature type="transmembrane region" description="Helical" evidence="7">
    <location>
        <begin position="345"/>
        <end position="366"/>
    </location>
</feature>
<organism evidence="9">
    <name type="scientific">bioreactor metagenome</name>
    <dbReference type="NCBI Taxonomy" id="1076179"/>
    <lineage>
        <taxon>unclassified sequences</taxon>
        <taxon>metagenomes</taxon>
        <taxon>ecological metagenomes</taxon>
    </lineage>
</organism>
<dbReference type="InterPro" id="IPR050144">
    <property type="entry name" value="AAE_transporter"/>
</dbReference>
<dbReference type="InterPro" id="IPR006037">
    <property type="entry name" value="RCK_C"/>
</dbReference>
<feature type="transmembrane region" description="Helical" evidence="7">
    <location>
        <begin position="312"/>
        <end position="333"/>
    </location>
</feature>
<feature type="transmembrane region" description="Helical" evidence="7">
    <location>
        <begin position="411"/>
        <end position="430"/>
    </location>
</feature>
<comment type="caution">
    <text evidence="9">The sequence shown here is derived from an EMBL/GenBank/DDBJ whole genome shotgun (WGS) entry which is preliminary data.</text>
</comment>
<evidence type="ECO:0000256" key="1">
    <source>
        <dbReference type="ARBA" id="ARBA00004651"/>
    </source>
</evidence>
<dbReference type="InterPro" id="IPR006512">
    <property type="entry name" value="YidE_YbjL"/>
</dbReference>
<dbReference type="Pfam" id="PF06826">
    <property type="entry name" value="Asp-Al_Ex"/>
    <property type="match status" value="2"/>
</dbReference>
<dbReference type="PROSITE" id="PS51202">
    <property type="entry name" value="RCK_C"/>
    <property type="match status" value="1"/>
</dbReference>
<evidence type="ECO:0000313" key="9">
    <source>
        <dbReference type="EMBL" id="MPM02174.1"/>
    </source>
</evidence>
<evidence type="ECO:0000256" key="3">
    <source>
        <dbReference type="ARBA" id="ARBA00022475"/>
    </source>
</evidence>
<dbReference type="InterPro" id="IPR036721">
    <property type="entry name" value="RCK_C_sf"/>
</dbReference>
<keyword evidence="2" id="KW-0813">Transport</keyword>
<proteinExistence type="predicted"/>
<evidence type="ECO:0000256" key="2">
    <source>
        <dbReference type="ARBA" id="ARBA00022448"/>
    </source>
</evidence>
<dbReference type="AlphaFoldDB" id="A0A644WIS7"/>
<keyword evidence="3" id="KW-1003">Cell membrane</keyword>
<evidence type="ECO:0000256" key="5">
    <source>
        <dbReference type="ARBA" id="ARBA00022989"/>
    </source>
</evidence>
<feature type="transmembrane region" description="Helical" evidence="7">
    <location>
        <begin position="279"/>
        <end position="300"/>
    </location>
</feature>
<dbReference type="PANTHER" id="PTHR30445">
    <property type="entry name" value="K(+)_H(+) ANTIPORTER SUBUNIT KHTT"/>
    <property type="match status" value="1"/>
</dbReference>
<feature type="domain" description="RCK C-terminal" evidence="8">
    <location>
        <begin position="158"/>
        <end position="243"/>
    </location>
</feature>
<dbReference type="SUPFAM" id="SSF116726">
    <property type="entry name" value="TrkA C-terminal domain-like"/>
    <property type="match status" value="2"/>
</dbReference>
<name>A0A644WIS7_9ZZZZ</name>